<comment type="caution">
    <text evidence="1">The sequence shown here is derived from an EMBL/GenBank/DDBJ whole genome shotgun (WGS) entry which is preliminary data.</text>
</comment>
<evidence type="ECO:0000313" key="1">
    <source>
        <dbReference type="EMBL" id="TRZ39893.1"/>
    </source>
</evidence>
<sequence>MTNESKEILIRLECMLFFKANPYAMETKSSISTRLGRNMFEVENVIEQLTQMSIIEKYGEGDSAIFRYKEPLVKSDVSIL</sequence>
<evidence type="ECO:0000313" key="2">
    <source>
        <dbReference type="Proteomes" id="UP000319837"/>
    </source>
</evidence>
<dbReference type="AlphaFoldDB" id="A0A553SSB5"/>
<organism evidence="1 2">
    <name type="scientific">Niallia circulans</name>
    <name type="common">Bacillus circulans</name>
    <dbReference type="NCBI Taxonomy" id="1397"/>
    <lineage>
        <taxon>Bacteria</taxon>
        <taxon>Bacillati</taxon>
        <taxon>Bacillota</taxon>
        <taxon>Bacilli</taxon>
        <taxon>Bacillales</taxon>
        <taxon>Bacillaceae</taxon>
        <taxon>Niallia</taxon>
    </lineage>
</organism>
<protein>
    <submittedName>
        <fullName evidence="1">Uncharacterized protein</fullName>
    </submittedName>
</protein>
<gene>
    <name evidence="1" type="ORF">CEQ21_02805</name>
</gene>
<reference evidence="2" key="1">
    <citation type="submission" date="2018-10" db="EMBL/GenBank/DDBJ databases">
        <title>FDA dAtabase for Regulatory Grade micrObial Sequences (FDA-ARGOS): Supporting development and validation of Infectious Disease Dx tests.</title>
        <authorList>
            <person name="Minogue T."/>
            <person name="Wolcott M."/>
            <person name="Wasieloski L."/>
            <person name="Aguilar W."/>
            <person name="Moore D."/>
            <person name="Tallon L."/>
            <person name="Sadzewicz L."/>
            <person name="Sengamalay N."/>
            <person name="Ott S."/>
            <person name="Godinez A."/>
            <person name="Nagaraj S."/>
            <person name="Vavikolanu K."/>
            <person name="Vyas G."/>
            <person name="Nadendla S."/>
            <person name="George J."/>
            <person name="Sichtig H."/>
        </authorList>
    </citation>
    <scope>NUCLEOTIDE SEQUENCE [LARGE SCALE GENOMIC DNA]</scope>
    <source>
        <strain evidence="2">FDAARGOS_343</strain>
    </source>
</reference>
<dbReference type="EMBL" id="RIBP01000001">
    <property type="protein sequence ID" value="TRZ39893.1"/>
    <property type="molecule type" value="Genomic_DNA"/>
</dbReference>
<accession>A0A553SSB5</accession>
<proteinExistence type="predicted"/>
<dbReference type="Proteomes" id="UP000319837">
    <property type="component" value="Unassembled WGS sequence"/>
</dbReference>
<name>A0A553SSB5_NIACI</name>
<dbReference type="RefSeq" id="WP_185763316.1">
    <property type="nucleotide sequence ID" value="NZ_RIBP01000001.1"/>
</dbReference>